<dbReference type="Proteomes" id="UP001165085">
    <property type="component" value="Unassembled WGS sequence"/>
</dbReference>
<reference evidence="5" key="1">
    <citation type="journal article" date="2023" name="Commun. Biol.">
        <title>Genome analysis of Parmales, the sister group of diatoms, reveals the evolutionary specialization of diatoms from phago-mixotrophs to photoautotrophs.</title>
        <authorList>
            <person name="Ban H."/>
            <person name="Sato S."/>
            <person name="Yoshikawa S."/>
            <person name="Yamada K."/>
            <person name="Nakamura Y."/>
            <person name="Ichinomiya M."/>
            <person name="Sato N."/>
            <person name="Blanc-Mathieu R."/>
            <person name="Endo H."/>
            <person name="Kuwata A."/>
            <person name="Ogata H."/>
        </authorList>
    </citation>
    <scope>NUCLEOTIDE SEQUENCE [LARGE SCALE GENOMIC DNA]</scope>
    <source>
        <strain evidence="5">NIES 3701</strain>
    </source>
</reference>
<feature type="compositionally biased region" description="Acidic residues" evidence="2">
    <location>
        <begin position="198"/>
        <end position="209"/>
    </location>
</feature>
<dbReference type="SMART" id="SM00292">
    <property type="entry name" value="BRCT"/>
    <property type="match status" value="1"/>
</dbReference>
<dbReference type="GO" id="GO:0007095">
    <property type="term" value="P:mitotic G2 DNA damage checkpoint signaling"/>
    <property type="evidence" value="ECO:0007669"/>
    <property type="project" value="TreeGrafter"/>
</dbReference>
<feature type="domain" description="BRCT" evidence="3">
    <location>
        <begin position="7"/>
        <end position="98"/>
    </location>
</feature>
<evidence type="ECO:0000256" key="1">
    <source>
        <dbReference type="ARBA" id="ARBA00022737"/>
    </source>
</evidence>
<evidence type="ECO:0000259" key="3">
    <source>
        <dbReference type="PROSITE" id="PS50172"/>
    </source>
</evidence>
<organism evidence="4 5">
    <name type="scientific">Triparma strigata</name>
    <dbReference type="NCBI Taxonomy" id="1606541"/>
    <lineage>
        <taxon>Eukaryota</taxon>
        <taxon>Sar</taxon>
        <taxon>Stramenopiles</taxon>
        <taxon>Ochrophyta</taxon>
        <taxon>Bolidophyceae</taxon>
        <taxon>Parmales</taxon>
        <taxon>Triparmaceae</taxon>
        <taxon>Triparma</taxon>
    </lineage>
</organism>
<keyword evidence="5" id="KW-1185">Reference proteome</keyword>
<feature type="region of interest" description="Disordered" evidence="2">
    <location>
        <begin position="109"/>
        <end position="213"/>
    </location>
</feature>
<gene>
    <name evidence="4" type="ORF">TrST_g13056</name>
</gene>
<dbReference type="InterPro" id="IPR001357">
    <property type="entry name" value="BRCT_dom"/>
</dbReference>
<dbReference type="AlphaFoldDB" id="A0A9W7EP16"/>
<dbReference type="PROSITE" id="PS50172">
    <property type="entry name" value="BRCT"/>
    <property type="match status" value="1"/>
</dbReference>
<accession>A0A9W7EP16</accession>
<dbReference type="SUPFAM" id="SSF52113">
    <property type="entry name" value="BRCT domain"/>
    <property type="match status" value="1"/>
</dbReference>
<protein>
    <recommendedName>
        <fullName evidence="3">BRCT domain-containing protein</fullName>
    </recommendedName>
</protein>
<dbReference type="EMBL" id="BRXY01000305">
    <property type="protein sequence ID" value="GMH85562.1"/>
    <property type="molecule type" value="Genomic_DNA"/>
</dbReference>
<dbReference type="PANTHER" id="PTHR13561">
    <property type="entry name" value="DNA REPLICATION REGULATOR DPB11-RELATED"/>
    <property type="match status" value="1"/>
</dbReference>
<comment type="caution">
    <text evidence="4">The sequence shown here is derived from an EMBL/GenBank/DDBJ whole genome shotgun (WGS) entry which is preliminary data.</text>
</comment>
<dbReference type="InterPro" id="IPR059215">
    <property type="entry name" value="BRCT2_TopBP1-like"/>
</dbReference>
<dbReference type="PANTHER" id="PTHR13561:SF20">
    <property type="entry name" value="DNA TOPOISOMERASE 2-BINDING PROTEIN 1"/>
    <property type="match status" value="1"/>
</dbReference>
<dbReference type="GO" id="GO:0006270">
    <property type="term" value="P:DNA replication initiation"/>
    <property type="evidence" value="ECO:0007669"/>
    <property type="project" value="TreeGrafter"/>
</dbReference>
<dbReference type="CDD" id="cd17731">
    <property type="entry name" value="BRCT_TopBP1_rpt2_like"/>
    <property type="match status" value="1"/>
</dbReference>
<sequence>MLAAKKQSSGPLSGLTICLSGLTPSSKSLLRPLITSLGATYSKDLNVDLVTHLITNTEDSDKFRAAFRSKNEIHIVKEEWLNECVKTNKRVKEEHYGLDTLYGEEDIQDEQDEQDEQQDEQQDGGEEDGEGVEKDKGHGPQEEERGGGGEEWKKEERRREGEAMEVMKALEATPLPLAKEGSRRWSRGNVLKDVGGGGDDDCTDDEEDVGGSFDVKNIEGSQFIHW</sequence>
<keyword evidence="1" id="KW-0677">Repeat</keyword>
<proteinExistence type="predicted"/>
<name>A0A9W7EP16_9STRA</name>
<evidence type="ECO:0000313" key="5">
    <source>
        <dbReference type="Proteomes" id="UP001165085"/>
    </source>
</evidence>
<dbReference type="GO" id="GO:0033314">
    <property type="term" value="P:mitotic DNA replication checkpoint signaling"/>
    <property type="evidence" value="ECO:0007669"/>
    <property type="project" value="TreeGrafter"/>
</dbReference>
<dbReference type="Gene3D" id="3.40.50.10190">
    <property type="entry name" value="BRCT domain"/>
    <property type="match status" value="1"/>
</dbReference>
<evidence type="ECO:0000313" key="4">
    <source>
        <dbReference type="EMBL" id="GMH85562.1"/>
    </source>
</evidence>
<feature type="compositionally biased region" description="Basic and acidic residues" evidence="2">
    <location>
        <begin position="131"/>
        <end position="162"/>
    </location>
</feature>
<dbReference type="InterPro" id="IPR036420">
    <property type="entry name" value="BRCT_dom_sf"/>
</dbReference>
<feature type="compositionally biased region" description="Acidic residues" evidence="2">
    <location>
        <begin position="109"/>
        <end position="130"/>
    </location>
</feature>
<evidence type="ECO:0000256" key="2">
    <source>
        <dbReference type="SAM" id="MobiDB-lite"/>
    </source>
</evidence>
<dbReference type="Pfam" id="PF00533">
    <property type="entry name" value="BRCT"/>
    <property type="match status" value="1"/>
</dbReference>
<dbReference type="OrthoDB" id="251770at2759"/>